<sequence>MQQYPQIKTEIRDSFSEFSELSSGIGTSESASQAFGAHLTRTNKRVKHVAAAAASSLRSRSVSFKIPSKTSAKSRSRTIQRVKSVAAASSLRSRSVSFKIPTTTSAKSRSRTVQRVKSVAADSTPQSSQPFGADLTNSRTRSRTLNYRFSDGTVHQGAIFTRNKKCPQTNANNDEVQRNRGQKRTHDFEGDRTAASREHGTIPVLVDMQKQFAMSQRSRTVNPAHCAAVNSSQRSRTIKMIVPKSSILLRGTGSTPQSTTIQRVKPVAAAASSQRSRSVSFKFPLTTVIESRPRTIQRVKPVAADSTSRSRSVSFKIPTTTSATSRSRTVGPAAAPRQRQRTRGRPKKDEDEIEYDCEIEGVEKFFKVCRRLLSEKSIGFRTLFDANKEDKIELEGIPDRTLELAFSFCHGKPLKDLTNDDLFSLNFFADCWEIPELKKALEEQQMITKLKPYNGVIHAYAAQLSNTEAVKTACENMMLEQMTNGGAV</sequence>
<evidence type="ECO:0000313" key="2">
    <source>
        <dbReference type="WBParaSite" id="PS1159_v2.g16035.t1"/>
    </source>
</evidence>
<dbReference type="WBParaSite" id="PS1159_v2.g16035.t1">
    <property type="protein sequence ID" value="PS1159_v2.g16035.t1"/>
    <property type="gene ID" value="PS1159_v2.g16035"/>
</dbReference>
<evidence type="ECO:0000313" key="1">
    <source>
        <dbReference type="Proteomes" id="UP000887580"/>
    </source>
</evidence>
<protein>
    <submittedName>
        <fullName evidence="2">BTB domain-containing protein</fullName>
    </submittedName>
</protein>
<name>A0AC35FCC9_9BILA</name>
<dbReference type="Proteomes" id="UP000887580">
    <property type="component" value="Unplaced"/>
</dbReference>
<organism evidence="1 2">
    <name type="scientific">Panagrolaimus sp. PS1159</name>
    <dbReference type="NCBI Taxonomy" id="55785"/>
    <lineage>
        <taxon>Eukaryota</taxon>
        <taxon>Metazoa</taxon>
        <taxon>Ecdysozoa</taxon>
        <taxon>Nematoda</taxon>
        <taxon>Chromadorea</taxon>
        <taxon>Rhabditida</taxon>
        <taxon>Tylenchina</taxon>
        <taxon>Panagrolaimomorpha</taxon>
        <taxon>Panagrolaimoidea</taxon>
        <taxon>Panagrolaimidae</taxon>
        <taxon>Panagrolaimus</taxon>
    </lineage>
</organism>
<reference evidence="2" key="1">
    <citation type="submission" date="2022-11" db="UniProtKB">
        <authorList>
            <consortium name="WormBaseParasite"/>
        </authorList>
    </citation>
    <scope>IDENTIFICATION</scope>
</reference>
<accession>A0AC35FCC9</accession>
<proteinExistence type="predicted"/>